<dbReference type="AlphaFoldDB" id="A0A834RGX5"/>
<organism evidence="2">
    <name type="scientific">Sarcoptes scabiei</name>
    <name type="common">Itch mite</name>
    <name type="synonym">Acarus scabiei</name>
    <dbReference type="NCBI Taxonomy" id="52283"/>
    <lineage>
        <taxon>Eukaryota</taxon>
        <taxon>Metazoa</taxon>
        <taxon>Ecdysozoa</taxon>
        <taxon>Arthropoda</taxon>
        <taxon>Chelicerata</taxon>
        <taxon>Arachnida</taxon>
        <taxon>Acari</taxon>
        <taxon>Acariformes</taxon>
        <taxon>Sarcoptiformes</taxon>
        <taxon>Astigmata</taxon>
        <taxon>Psoroptidia</taxon>
        <taxon>Sarcoptoidea</taxon>
        <taxon>Sarcoptidae</taxon>
        <taxon>Sarcoptinae</taxon>
        <taxon>Sarcoptes</taxon>
    </lineage>
</organism>
<evidence type="ECO:0000313" key="3">
    <source>
        <dbReference type="EnsemblMetazoa" id="KAF7495412.1"/>
    </source>
</evidence>
<accession>A0A834RGX5</accession>
<proteinExistence type="predicted"/>
<dbReference type="Proteomes" id="UP000070412">
    <property type="component" value="Unassembled WGS sequence"/>
</dbReference>
<protein>
    <recommendedName>
        <fullName evidence="5">DUF19 domain-containing protein</fullName>
    </recommendedName>
</protein>
<reference evidence="2" key="2">
    <citation type="submission" date="2020-01" db="EMBL/GenBank/DDBJ databases">
        <authorList>
            <person name="Korhonen P.K.K."/>
            <person name="Guangxu M.G."/>
            <person name="Wang T.W."/>
            <person name="Stroehlein A.J.S."/>
            <person name="Young N.D."/>
            <person name="Ang C.-S.A."/>
            <person name="Fernando D.W.F."/>
            <person name="Lu H.L."/>
            <person name="Taylor S.T."/>
            <person name="Ehtesham M.E.M."/>
            <person name="Najaraj S.H.N."/>
            <person name="Harsha G.H.G."/>
            <person name="Madugundu A.M."/>
            <person name="Renuse S.R."/>
            <person name="Holt D.H."/>
            <person name="Pandey A.P."/>
            <person name="Papenfuss A.P."/>
            <person name="Gasser R.B.G."/>
            <person name="Fischer K.F."/>
        </authorList>
    </citation>
    <scope>NUCLEOTIDE SEQUENCE</scope>
    <source>
        <strain evidence="2">SSS_KF_BRIS2020</strain>
    </source>
</reference>
<keyword evidence="1" id="KW-0732">Signal</keyword>
<evidence type="ECO:0000313" key="2">
    <source>
        <dbReference type="EMBL" id="KAF7495412.1"/>
    </source>
</evidence>
<evidence type="ECO:0000313" key="4">
    <source>
        <dbReference type="Proteomes" id="UP000070412"/>
    </source>
</evidence>
<dbReference type="EMBL" id="WVUK01000048">
    <property type="protein sequence ID" value="KAF7495412.1"/>
    <property type="molecule type" value="Genomic_DNA"/>
</dbReference>
<reference evidence="3" key="3">
    <citation type="submission" date="2022-06" db="UniProtKB">
        <authorList>
            <consortium name="EnsemblMetazoa"/>
        </authorList>
    </citation>
    <scope>IDENTIFICATION</scope>
</reference>
<sequence>MDLRFLPFFLCVVIVLYIHSIHCECPQNLIEMFRIESRDWNRFNTATNRFPEAFDQLKAMCDRAKLIVSNVGSVTSRCFEGIDRNSLRMAMFFVRRTLRRFCPKRPNRIVSSLLSSSKCLNAVKGSFISCLPTPFAFDSSTTFDVIGLMDKKTVCCFISETRKCFEGKIKNTPECSREDLKFLQSNFDSLLGPQIISICDGNRFQCSNQFSLMDRDQNQVFNFSTSVEKILDTMKALHSSSMLQFFG</sequence>
<feature type="signal peptide" evidence="1">
    <location>
        <begin position="1"/>
        <end position="23"/>
    </location>
</feature>
<dbReference type="EnsemblMetazoa" id="SSS_1860s_mrna">
    <property type="protein sequence ID" value="KAF7495412.1"/>
    <property type="gene ID" value="SSS_1860"/>
</dbReference>
<gene>
    <name evidence="2" type="ORF">SSS_1860</name>
</gene>
<evidence type="ECO:0000256" key="1">
    <source>
        <dbReference type="SAM" id="SignalP"/>
    </source>
</evidence>
<reference evidence="4" key="1">
    <citation type="journal article" date="2020" name="PLoS Negl. Trop. Dis.">
        <title>High-quality nuclear genome for Sarcoptes scabiei-A critical resource for a neglected parasite.</title>
        <authorList>
            <person name="Korhonen P.K."/>
            <person name="Gasser R.B."/>
            <person name="Ma G."/>
            <person name="Wang T."/>
            <person name="Stroehlein A.J."/>
            <person name="Young N.D."/>
            <person name="Ang C.S."/>
            <person name="Fernando D.D."/>
            <person name="Lu H.C."/>
            <person name="Taylor S."/>
            <person name="Reynolds S.L."/>
            <person name="Mofiz E."/>
            <person name="Najaraj S.H."/>
            <person name="Gowda H."/>
            <person name="Madugundu A."/>
            <person name="Renuse S."/>
            <person name="Holt D."/>
            <person name="Pandey A."/>
            <person name="Papenfuss A.T."/>
            <person name="Fischer K."/>
        </authorList>
    </citation>
    <scope>NUCLEOTIDE SEQUENCE [LARGE SCALE GENOMIC DNA]</scope>
</reference>
<name>A0A834RGX5_SARSC</name>
<keyword evidence="4" id="KW-1185">Reference proteome</keyword>
<feature type="chain" id="PRO_5038259395" description="DUF19 domain-containing protein" evidence="1">
    <location>
        <begin position="24"/>
        <end position="247"/>
    </location>
</feature>
<evidence type="ECO:0008006" key="5">
    <source>
        <dbReference type="Google" id="ProtNLM"/>
    </source>
</evidence>